<organism evidence="5 6">
    <name type="scientific">Brachybacterium hainanense</name>
    <dbReference type="NCBI Taxonomy" id="1541174"/>
    <lineage>
        <taxon>Bacteria</taxon>
        <taxon>Bacillati</taxon>
        <taxon>Actinomycetota</taxon>
        <taxon>Actinomycetes</taxon>
        <taxon>Micrococcales</taxon>
        <taxon>Dermabacteraceae</taxon>
        <taxon>Brachybacterium</taxon>
    </lineage>
</organism>
<comment type="subcellular location">
    <subcellularLocation>
        <location evidence="2">Cytoplasm</location>
    </subcellularLocation>
</comment>
<feature type="domain" description="AB hydrolase-1" evidence="4">
    <location>
        <begin position="67"/>
        <end position="371"/>
    </location>
</feature>
<keyword evidence="2" id="KW-0486">Methionine biosynthesis</keyword>
<protein>
    <recommendedName>
        <fullName evidence="2">Homoserine O-acetyltransferase</fullName>
        <shortName evidence="2">HAT</shortName>
        <ecNumber evidence="2">2.3.1.31</ecNumber>
    </recommendedName>
    <alternativeName>
        <fullName evidence="2">Homoserine transacetylase</fullName>
        <shortName evidence="2">HTA</shortName>
    </alternativeName>
</protein>
<comment type="caution">
    <text evidence="2">Lacks conserved residue(s) required for the propagation of feature annotation.</text>
</comment>
<dbReference type="EMBL" id="JBHLSV010000035">
    <property type="protein sequence ID" value="MFC0675986.1"/>
    <property type="molecule type" value="Genomic_DNA"/>
</dbReference>
<dbReference type="Pfam" id="PF00561">
    <property type="entry name" value="Abhydrolase_1"/>
    <property type="match status" value="1"/>
</dbReference>
<name>A0ABV6RG72_9MICO</name>
<comment type="similarity">
    <text evidence="2">Belongs to the AB hydrolase superfamily. MetX family.</text>
</comment>
<feature type="active site" evidence="2">
    <location>
        <position position="338"/>
    </location>
</feature>
<dbReference type="HAMAP" id="MF_00296">
    <property type="entry name" value="MetX_acyltransf"/>
    <property type="match status" value="1"/>
</dbReference>
<dbReference type="InterPro" id="IPR029058">
    <property type="entry name" value="AB_hydrolase_fold"/>
</dbReference>
<comment type="catalytic activity">
    <reaction evidence="2">
        <text>L-homoserine + acetyl-CoA = O-acetyl-L-homoserine + CoA</text>
        <dbReference type="Rhea" id="RHEA:13701"/>
        <dbReference type="ChEBI" id="CHEBI:57287"/>
        <dbReference type="ChEBI" id="CHEBI:57288"/>
        <dbReference type="ChEBI" id="CHEBI:57476"/>
        <dbReference type="ChEBI" id="CHEBI:57716"/>
        <dbReference type="EC" id="2.3.1.31"/>
    </reaction>
</comment>
<comment type="function">
    <text evidence="2">Transfers an acetyl group from acetyl-CoA to L-homoserine, forming acetyl-L-homoserine.</text>
</comment>
<keyword evidence="2 5" id="KW-0012">Acyltransferase</keyword>
<feature type="binding site" evidence="2">
    <location>
        <position position="368"/>
    </location>
    <ligand>
        <name>substrate</name>
    </ligand>
</feature>
<keyword evidence="6" id="KW-1185">Reference proteome</keyword>
<dbReference type="InterPro" id="IPR000073">
    <property type="entry name" value="AB_hydrolase_1"/>
</dbReference>
<gene>
    <name evidence="2" type="primary">metXA</name>
    <name evidence="5" type="ORF">ACFFF6_18710</name>
</gene>
<evidence type="ECO:0000256" key="2">
    <source>
        <dbReference type="HAMAP-Rule" id="MF_00296"/>
    </source>
</evidence>
<dbReference type="NCBIfam" id="NF001209">
    <property type="entry name" value="PRK00175.1"/>
    <property type="match status" value="1"/>
</dbReference>
<comment type="caution">
    <text evidence="5">The sequence shown here is derived from an EMBL/GenBank/DDBJ whole genome shotgun (WGS) entry which is preliminary data.</text>
</comment>
<feature type="binding site" evidence="2">
    <location>
        <position position="244"/>
    </location>
    <ligand>
        <name>substrate</name>
    </ligand>
</feature>
<evidence type="ECO:0000313" key="6">
    <source>
        <dbReference type="Proteomes" id="UP001589793"/>
    </source>
</evidence>
<dbReference type="NCBIfam" id="TIGR01392">
    <property type="entry name" value="homoserO_Ac_trn"/>
    <property type="match status" value="1"/>
</dbReference>
<sequence length="388" mass="41376">MTSVHPHTDQRAGTGEPPASGAWDPSHGAGDRLFARIGDLALESGAVLPQVTLAYETWGELSPRGDNAVLVLHALTGDSHVRGPASTAHATAGWWEDLIGPGRPVDTDRYFVVAPNVLGGCQGSTGPASLAPDGRRWASRFPDLTVRDQVAAEAALMAQLGLERWALVIGGSMGGMRALEWAATLPGAVERLAVIASGARASADQIAWNSAQLAAIEADGGFLGGEYYDQPDGAGPHRGLGVARRIAHTTYRTAYELEERFGNRLQPHPDGGVQEGYPQVTSYLDHHAAKLSRRFDANSYRVLVRAMNSHDLGRGRGGTAAGLGRITARTLVVAIESDRLFPLPLVEEIRDGVPGSTWRVESSPIGHDAFLVTNPHLERWITHLLEDG</sequence>
<proteinExistence type="inferred from homology"/>
<dbReference type="EC" id="2.3.1.31" evidence="2"/>
<evidence type="ECO:0000256" key="1">
    <source>
        <dbReference type="ARBA" id="ARBA00022679"/>
    </source>
</evidence>
<reference evidence="5 6" key="1">
    <citation type="submission" date="2024-09" db="EMBL/GenBank/DDBJ databases">
        <authorList>
            <person name="Sun Q."/>
            <person name="Mori K."/>
        </authorList>
    </citation>
    <scope>NUCLEOTIDE SEQUENCE [LARGE SCALE GENOMIC DNA]</scope>
    <source>
        <strain evidence="5 6">CICC 10874</strain>
    </source>
</reference>
<dbReference type="GO" id="GO:0004414">
    <property type="term" value="F:homoserine O-acetyltransferase activity"/>
    <property type="evidence" value="ECO:0007669"/>
    <property type="project" value="UniProtKB-EC"/>
</dbReference>
<dbReference type="PIRSF" id="PIRSF000443">
    <property type="entry name" value="Homoser_Ac_trans"/>
    <property type="match status" value="1"/>
</dbReference>
<evidence type="ECO:0000259" key="4">
    <source>
        <dbReference type="Pfam" id="PF00561"/>
    </source>
</evidence>
<dbReference type="Gene3D" id="3.40.50.1820">
    <property type="entry name" value="alpha/beta hydrolase"/>
    <property type="match status" value="1"/>
</dbReference>
<dbReference type="InterPro" id="IPR008220">
    <property type="entry name" value="HAT_MetX-like"/>
</dbReference>
<comment type="subunit">
    <text evidence="2">Homodimer.</text>
</comment>
<dbReference type="PANTHER" id="PTHR32268">
    <property type="entry name" value="HOMOSERINE O-ACETYLTRANSFERASE"/>
    <property type="match status" value="1"/>
</dbReference>
<accession>A0ABV6RG72</accession>
<feature type="region of interest" description="Disordered" evidence="3">
    <location>
        <begin position="1"/>
        <end position="27"/>
    </location>
</feature>
<dbReference type="SUPFAM" id="SSF53474">
    <property type="entry name" value="alpha/beta-Hydrolases"/>
    <property type="match status" value="1"/>
</dbReference>
<feature type="active site" description="Nucleophile" evidence="2">
    <location>
        <position position="172"/>
    </location>
</feature>
<evidence type="ECO:0000256" key="3">
    <source>
        <dbReference type="SAM" id="MobiDB-lite"/>
    </source>
</evidence>
<keyword evidence="1 2" id="KW-0808">Transferase</keyword>
<feature type="compositionally biased region" description="Basic and acidic residues" evidence="3">
    <location>
        <begin position="1"/>
        <end position="10"/>
    </location>
</feature>
<evidence type="ECO:0000313" key="5">
    <source>
        <dbReference type="EMBL" id="MFC0675986.1"/>
    </source>
</evidence>
<dbReference type="PANTHER" id="PTHR32268:SF11">
    <property type="entry name" value="HOMOSERINE O-ACETYLTRANSFERASE"/>
    <property type="match status" value="1"/>
</dbReference>
<dbReference type="Proteomes" id="UP001589793">
    <property type="component" value="Unassembled WGS sequence"/>
</dbReference>
<dbReference type="RefSeq" id="WP_376983028.1">
    <property type="nucleotide sequence ID" value="NZ_JBHLSV010000035.1"/>
</dbReference>
<feature type="active site" evidence="2">
    <location>
        <position position="367"/>
    </location>
</feature>
<keyword evidence="2" id="KW-0963">Cytoplasm</keyword>
<comment type="pathway">
    <text evidence="2">Amino-acid biosynthesis; L-methionine biosynthesis via de novo pathway; O-acetyl-L-homoserine from L-homoserine: step 1/1.</text>
</comment>
<keyword evidence="2" id="KW-0028">Amino-acid biosynthesis</keyword>